<proteinExistence type="predicted"/>
<dbReference type="Proteomes" id="UP000001075">
    <property type="component" value="Unassembled WGS sequence"/>
</dbReference>
<reference evidence="2" key="1">
    <citation type="journal article" date="2011" name="Nat. Biotechnol.">
        <title>The genomic sequence of the Chinese hamster ovary (CHO)-K1 cell line.</title>
        <authorList>
            <person name="Xu X."/>
            <person name="Nagarajan H."/>
            <person name="Lewis N.E."/>
            <person name="Pan S."/>
            <person name="Cai Z."/>
            <person name="Liu X."/>
            <person name="Chen W."/>
            <person name="Xie M."/>
            <person name="Wang W."/>
            <person name="Hammond S."/>
            <person name="Andersen M.R."/>
            <person name="Neff N."/>
            <person name="Passarelli B."/>
            <person name="Koh W."/>
            <person name="Fan H.C."/>
            <person name="Wang J."/>
            <person name="Gui Y."/>
            <person name="Lee K.H."/>
            <person name="Betenbaugh M.J."/>
            <person name="Quake S.R."/>
            <person name="Famili I."/>
            <person name="Palsson B.O."/>
            <person name="Wang J."/>
        </authorList>
    </citation>
    <scope>NUCLEOTIDE SEQUENCE [LARGE SCALE GENOMIC DNA]</scope>
    <source>
        <strain evidence="2">CHO K1 cell line</strain>
    </source>
</reference>
<dbReference type="InParanoid" id="G3HYA0"/>
<sequence>MFRYPSTGPFIKSVCKRTPPLISALEHLLPCSSPQYLTTTRFPLYNSLNDKHSNYFVLSIILSQTVWDKH</sequence>
<organism evidence="1 2">
    <name type="scientific">Cricetulus griseus</name>
    <name type="common">Chinese hamster</name>
    <name type="synonym">Cricetulus barabensis griseus</name>
    <dbReference type="NCBI Taxonomy" id="10029"/>
    <lineage>
        <taxon>Eukaryota</taxon>
        <taxon>Metazoa</taxon>
        <taxon>Chordata</taxon>
        <taxon>Craniata</taxon>
        <taxon>Vertebrata</taxon>
        <taxon>Euteleostomi</taxon>
        <taxon>Mammalia</taxon>
        <taxon>Eutheria</taxon>
        <taxon>Euarchontoglires</taxon>
        <taxon>Glires</taxon>
        <taxon>Rodentia</taxon>
        <taxon>Myomorpha</taxon>
        <taxon>Muroidea</taxon>
        <taxon>Cricetidae</taxon>
        <taxon>Cricetinae</taxon>
        <taxon>Cricetulus</taxon>
    </lineage>
</organism>
<name>G3HYA0_CRIGR</name>
<evidence type="ECO:0000313" key="1">
    <source>
        <dbReference type="EMBL" id="EGW11859.1"/>
    </source>
</evidence>
<protein>
    <submittedName>
        <fullName evidence="1">Uncharacterized protein</fullName>
    </submittedName>
</protein>
<accession>G3HYA0</accession>
<gene>
    <name evidence="1" type="ORF">I79_016023</name>
</gene>
<evidence type="ECO:0000313" key="2">
    <source>
        <dbReference type="Proteomes" id="UP000001075"/>
    </source>
</evidence>
<dbReference type="AlphaFoldDB" id="G3HYA0"/>
<dbReference type="EMBL" id="JH000916">
    <property type="protein sequence ID" value="EGW11859.1"/>
    <property type="molecule type" value="Genomic_DNA"/>
</dbReference>